<dbReference type="EMBL" id="BAAAUX010000009">
    <property type="protein sequence ID" value="GAA2783029.1"/>
    <property type="molecule type" value="Genomic_DNA"/>
</dbReference>
<gene>
    <name evidence="1" type="ORF">GCM10010470_16250</name>
</gene>
<sequence>MSASVLTSSDVVGFIQERADEHDLTTVIEAVKARRQMLRDQAAAAVKPGLEVVIDDISPKYLQGLRGVVKSIDSGRKRRAVVTLDRESTTTLGLASSKFGFLVGRDSYDLDGIPVTCCKVTGA</sequence>
<dbReference type="Proteomes" id="UP001500979">
    <property type="component" value="Unassembled WGS sequence"/>
</dbReference>
<evidence type="ECO:0000313" key="1">
    <source>
        <dbReference type="EMBL" id="GAA2783029.1"/>
    </source>
</evidence>
<accession>A0ABN3V8L1</accession>
<proteinExistence type="predicted"/>
<name>A0ABN3V8L1_9PSEU</name>
<organism evidence="1 2">
    <name type="scientific">Saccharopolyspora taberi</name>
    <dbReference type="NCBI Taxonomy" id="60895"/>
    <lineage>
        <taxon>Bacteria</taxon>
        <taxon>Bacillati</taxon>
        <taxon>Actinomycetota</taxon>
        <taxon>Actinomycetes</taxon>
        <taxon>Pseudonocardiales</taxon>
        <taxon>Pseudonocardiaceae</taxon>
        <taxon>Saccharopolyspora</taxon>
    </lineage>
</organism>
<evidence type="ECO:0000313" key="2">
    <source>
        <dbReference type="Proteomes" id="UP001500979"/>
    </source>
</evidence>
<keyword evidence="2" id="KW-1185">Reference proteome</keyword>
<reference evidence="1 2" key="1">
    <citation type="journal article" date="2019" name="Int. J. Syst. Evol. Microbiol.">
        <title>The Global Catalogue of Microorganisms (GCM) 10K type strain sequencing project: providing services to taxonomists for standard genome sequencing and annotation.</title>
        <authorList>
            <consortium name="The Broad Institute Genomics Platform"/>
            <consortium name="The Broad Institute Genome Sequencing Center for Infectious Disease"/>
            <person name="Wu L."/>
            <person name="Ma J."/>
        </authorList>
    </citation>
    <scope>NUCLEOTIDE SEQUENCE [LARGE SCALE GENOMIC DNA]</scope>
    <source>
        <strain evidence="1 2">JCM 9383</strain>
    </source>
</reference>
<comment type="caution">
    <text evidence="1">The sequence shown here is derived from an EMBL/GenBank/DDBJ whole genome shotgun (WGS) entry which is preliminary data.</text>
</comment>
<protein>
    <submittedName>
        <fullName evidence="1">Uncharacterized protein</fullName>
    </submittedName>
</protein>
<dbReference type="RefSeq" id="WP_344678855.1">
    <property type="nucleotide sequence ID" value="NZ_BAAAUX010000009.1"/>
</dbReference>